<comment type="caution">
    <text evidence="3">The sequence shown here is derived from an EMBL/GenBank/DDBJ whole genome shotgun (WGS) entry which is preliminary data.</text>
</comment>
<reference evidence="3 4" key="1">
    <citation type="submission" date="2021-01" db="EMBL/GenBank/DDBJ databases">
        <title>Whole genome shotgun sequence of Catellatospora citrea NBRC 14495.</title>
        <authorList>
            <person name="Komaki H."/>
            <person name="Tamura T."/>
        </authorList>
    </citation>
    <scope>NUCLEOTIDE SEQUENCE [LARGE SCALE GENOMIC DNA]</scope>
    <source>
        <strain evidence="3 4">NBRC 14495</strain>
    </source>
</reference>
<proteinExistence type="predicted"/>
<dbReference type="GO" id="GO:0042597">
    <property type="term" value="C:periplasmic space"/>
    <property type="evidence" value="ECO:0007669"/>
    <property type="project" value="UniProtKB-ARBA"/>
</dbReference>
<dbReference type="AlphaFoldDB" id="A0A8J3KW52"/>
<accession>A0A8J3KW52</accession>
<dbReference type="PANTHER" id="PTHR30290:SF83">
    <property type="entry name" value="ABC TRANSPORTER SUBSTRATE-BINDING PROTEIN"/>
    <property type="match status" value="1"/>
</dbReference>
<feature type="domain" description="Solute-binding protein family 5" evidence="2">
    <location>
        <begin position="84"/>
        <end position="468"/>
    </location>
</feature>
<sequence>MRGITPWKVAVGLTAVALAAAGCTSTPEPEAPKNDGSFIISWSEPQNPLVPAGTSETQGGVVIDALFTGLTNYAAADAKTEMANAESITSADGGTTWTVKLKPGWKWHDGTSVTAKNYVDAWNYAAYSPNGLINGTFFGDIKGYSDVVSEDPDGPDKPQVAPKPAKDKLDGLKVVDDNTFEVTLSGPSNLWPIKVGYSAFMPLPDAFFKDPAAFGQKPIGNGPFKLDSWTKNVELKVTRNDDYQGADKPKVKDVVFRVYTDDAAAYEDVKNGTIDFQQQVPSAKLVGDLYKTDFGADRSSNKPVSSSAFIAMPTWLPGYNDPKVRQAISMAIDRKLIVEKIFNNTRIPMNGWVNPNMAGYKDGSCGEFCTFDAAKAKALYDSATTKPKEISLAYNGDASHKPWVDAVCNSIATALQVTCTGKPFPTFGEFRTLVTTQKMTGMSRAGWQADYPHIENWLNPLLKTGASSNDGKFSDAAFDAKLKEADGTADLAAAEKLYQDAEAMLPALMPTIPLWHSSQQTVWSAKLATVTINTFGELDLATVTVK</sequence>
<dbReference type="Pfam" id="PF00496">
    <property type="entry name" value="SBP_bac_5"/>
    <property type="match status" value="1"/>
</dbReference>
<gene>
    <name evidence="3" type="ORF">Cci01nite_74330</name>
</gene>
<dbReference type="GO" id="GO:0043190">
    <property type="term" value="C:ATP-binding cassette (ABC) transporter complex"/>
    <property type="evidence" value="ECO:0007669"/>
    <property type="project" value="InterPro"/>
</dbReference>
<dbReference type="PIRSF" id="PIRSF002741">
    <property type="entry name" value="MppA"/>
    <property type="match status" value="1"/>
</dbReference>
<evidence type="ECO:0000313" key="4">
    <source>
        <dbReference type="Proteomes" id="UP000659904"/>
    </source>
</evidence>
<protein>
    <submittedName>
        <fullName evidence="3">Peptide ABC transporter substrate-binding protein</fullName>
    </submittedName>
</protein>
<evidence type="ECO:0000256" key="1">
    <source>
        <dbReference type="SAM" id="SignalP"/>
    </source>
</evidence>
<organism evidence="3 4">
    <name type="scientific">Catellatospora citrea</name>
    <dbReference type="NCBI Taxonomy" id="53366"/>
    <lineage>
        <taxon>Bacteria</taxon>
        <taxon>Bacillati</taxon>
        <taxon>Actinomycetota</taxon>
        <taxon>Actinomycetes</taxon>
        <taxon>Micromonosporales</taxon>
        <taxon>Micromonosporaceae</taxon>
        <taxon>Catellatospora</taxon>
    </lineage>
</organism>
<dbReference type="PANTHER" id="PTHR30290">
    <property type="entry name" value="PERIPLASMIC BINDING COMPONENT OF ABC TRANSPORTER"/>
    <property type="match status" value="1"/>
</dbReference>
<keyword evidence="4" id="KW-1185">Reference proteome</keyword>
<dbReference type="Gene3D" id="3.40.190.10">
    <property type="entry name" value="Periplasmic binding protein-like II"/>
    <property type="match status" value="1"/>
</dbReference>
<dbReference type="InterPro" id="IPR000914">
    <property type="entry name" value="SBP_5_dom"/>
</dbReference>
<dbReference type="CDD" id="cd00995">
    <property type="entry name" value="PBP2_NikA_DppA_OppA_like"/>
    <property type="match status" value="1"/>
</dbReference>
<dbReference type="Gene3D" id="3.10.105.10">
    <property type="entry name" value="Dipeptide-binding Protein, Domain 3"/>
    <property type="match status" value="1"/>
</dbReference>
<dbReference type="GO" id="GO:1904680">
    <property type="term" value="F:peptide transmembrane transporter activity"/>
    <property type="evidence" value="ECO:0007669"/>
    <property type="project" value="TreeGrafter"/>
</dbReference>
<name>A0A8J3KW52_9ACTN</name>
<dbReference type="InterPro" id="IPR039424">
    <property type="entry name" value="SBP_5"/>
</dbReference>
<dbReference type="InterPro" id="IPR030678">
    <property type="entry name" value="Peptide/Ni-bd"/>
</dbReference>
<evidence type="ECO:0000313" key="3">
    <source>
        <dbReference type="EMBL" id="GIG02340.1"/>
    </source>
</evidence>
<dbReference type="Proteomes" id="UP000659904">
    <property type="component" value="Unassembled WGS sequence"/>
</dbReference>
<dbReference type="Gene3D" id="3.90.76.10">
    <property type="entry name" value="Dipeptide-binding Protein, Domain 1"/>
    <property type="match status" value="1"/>
</dbReference>
<dbReference type="SUPFAM" id="SSF53850">
    <property type="entry name" value="Periplasmic binding protein-like II"/>
    <property type="match status" value="1"/>
</dbReference>
<dbReference type="GO" id="GO:0015833">
    <property type="term" value="P:peptide transport"/>
    <property type="evidence" value="ECO:0007669"/>
    <property type="project" value="TreeGrafter"/>
</dbReference>
<evidence type="ECO:0000259" key="2">
    <source>
        <dbReference type="Pfam" id="PF00496"/>
    </source>
</evidence>
<keyword evidence="1" id="KW-0732">Signal</keyword>
<feature type="chain" id="PRO_5035318994" evidence="1">
    <location>
        <begin position="20"/>
        <end position="546"/>
    </location>
</feature>
<dbReference type="PROSITE" id="PS51257">
    <property type="entry name" value="PROKAR_LIPOPROTEIN"/>
    <property type="match status" value="1"/>
</dbReference>
<dbReference type="EMBL" id="BONH01000051">
    <property type="protein sequence ID" value="GIG02340.1"/>
    <property type="molecule type" value="Genomic_DNA"/>
</dbReference>
<feature type="signal peptide" evidence="1">
    <location>
        <begin position="1"/>
        <end position="19"/>
    </location>
</feature>